<reference evidence="2 3" key="1">
    <citation type="submission" date="2011-06" db="EMBL/GenBank/DDBJ databases">
        <title>The draft genome of Thiorhodococcus drewsii AZ1.</title>
        <authorList>
            <consortium name="US DOE Joint Genome Institute (JGI-PGF)"/>
            <person name="Lucas S."/>
            <person name="Han J."/>
            <person name="Lapidus A."/>
            <person name="Cheng J.-F."/>
            <person name="Goodwin L."/>
            <person name="Pitluck S."/>
            <person name="Peters L."/>
            <person name="Land M.L."/>
            <person name="Hauser L."/>
            <person name="Vogl K."/>
            <person name="Liu Z."/>
            <person name="Imhoff J."/>
            <person name="Thiel V."/>
            <person name="Frigaard N.-U."/>
            <person name="Bryant D.A."/>
            <person name="Woyke T.J."/>
        </authorList>
    </citation>
    <scope>NUCLEOTIDE SEQUENCE [LARGE SCALE GENOMIC DNA]</scope>
    <source>
        <strain evidence="2 3">AZ1</strain>
    </source>
</reference>
<feature type="transmembrane region" description="Helical" evidence="1">
    <location>
        <begin position="20"/>
        <end position="38"/>
    </location>
</feature>
<keyword evidence="1" id="KW-1133">Transmembrane helix</keyword>
<comment type="caution">
    <text evidence="2">The sequence shown here is derived from an EMBL/GenBank/DDBJ whole genome shotgun (WGS) entry which is preliminary data.</text>
</comment>
<dbReference type="OrthoDB" id="5773078at2"/>
<dbReference type="RefSeq" id="WP_007039885.1">
    <property type="nucleotide sequence ID" value="NZ_AFWT01000006.1"/>
</dbReference>
<evidence type="ECO:0000313" key="3">
    <source>
        <dbReference type="Proteomes" id="UP000004200"/>
    </source>
</evidence>
<protein>
    <submittedName>
        <fullName evidence="2">Uncharacterized protein</fullName>
    </submittedName>
</protein>
<accession>G2DYQ8</accession>
<keyword evidence="1" id="KW-0812">Transmembrane</keyword>
<dbReference type="STRING" id="765913.ThidrDRAFT_1170"/>
<keyword evidence="3" id="KW-1185">Reference proteome</keyword>
<sequence length="115" mass="12359">MAEIHAAPQSMFEHHGGSSILLALLLSAAVTVAGLVWMQRQLDMTLAVRPPIVVLDLTGAARESDPARLKTLLDDYRTTAERLAGQGLLVLDRQAVLAAPAGLILTEREVRHATD</sequence>
<keyword evidence="1" id="KW-0472">Membrane</keyword>
<evidence type="ECO:0000256" key="1">
    <source>
        <dbReference type="SAM" id="Phobius"/>
    </source>
</evidence>
<organism evidence="2 3">
    <name type="scientific">Thiorhodococcus drewsii AZ1</name>
    <dbReference type="NCBI Taxonomy" id="765913"/>
    <lineage>
        <taxon>Bacteria</taxon>
        <taxon>Pseudomonadati</taxon>
        <taxon>Pseudomonadota</taxon>
        <taxon>Gammaproteobacteria</taxon>
        <taxon>Chromatiales</taxon>
        <taxon>Chromatiaceae</taxon>
        <taxon>Thiorhodococcus</taxon>
    </lineage>
</organism>
<proteinExistence type="predicted"/>
<gene>
    <name evidence="2" type="ORF">ThidrDRAFT_1170</name>
</gene>
<name>G2DYQ8_9GAMM</name>
<dbReference type="EMBL" id="AFWT01000006">
    <property type="protein sequence ID" value="EGV32685.1"/>
    <property type="molecule type" value="Genomic_DNA"/>
</dbReference>
<dbReference type="AlphaFoldDB" id="G2DYQ8"/>
<evidence type="ECO:0000313" key="2">
    <source>
        <dbReference type="EMBL" id="EGV32685.1"/>
    </source>
</evidence>
<dbReference type="Proteomes" id="UP000004200">
    <property type="component" value="Unassembled WGS sequence"/>
</dbReference>